<keyword evidence="1 2" id="KW-0727">SH2 domain</keyword>
<evidence type="ECO:0000256" key="2">
    <source>
        <dbReference type="PROSITE-ProRule" id="PRU00191"/>
    </source>
</evidence>
<dbReference type="GO" id="GO:0016477">
    <property type="term" value="P:cell migration"/>
    <property type="evidence" value="ECO:0007669"/>
    <property type="project" value="TreeGrafter"/>
</dbReference>
<evidence type="ECO:0000313" key="4">
    <source>
        <dbReference type="Proteomes" id="UP000095287"/>
    </source>
</evidence>
<dbReference type="GO" id="GO:0005737">
    <property type="term" value="C:cytoplasm"/>
    <property type="evidence" value="ECO:0007669"/>
    <property type="project" value="TreeGrafter"/>
</dbReference>
<dbReference type="AlphaFoldDB" id="A0A1I7ZCE9"/>
<dbReference type="InterPro" id="IPR035849">
    <property type="entry name" value="Fes/Fps/Fer_SH2"/>
</dbReference>
<reference evidence="5" key="1">
    <citation type="submission" date="2016-11" db="UniProtKB">
        <authorList>
            <consortium name="WormBaseParasite"/>
        </authorList>
    </citation>
    <scope>IDENTIFICATION</scope>
</reference>
<dbReference type="InterPro" id="IPR051184">
    <property type="entry name" value="Tyrosine-phos_adapter"/>
</dbReference>
<dbReference type="PANTHER" id="PTHR19969">
    <property type="entry name" value="SH2-SH3 ADAPTOR PROTEIN-RELATED"/>
    <property type="match status" value="1"/>
</dbReference>
<dbReference type="PROSITE" id="PS50001">
    <property type="entry name" value="SH2"/>
    <property type="match status" value="1"/>
</dbReference>
<evidence type="ECO:0000256" key="1">
    <source>
        <dbReference type="ARBA" id="ARBA00022999"/>
    </source>
</evidence>
<evidence type="ECO:0000313" key="5">
    <source>
        <dbReference type="WBParaSite" id="L893_g24997.t2"/>
    </source>
</evidence>
<keyword evidence="4" id="KW-1185">Reference proteome</keyword>
<evidence type="ECO:0000259" key="3">
    <source>
        <dbReference type="PROSITE" id="PS50001"/>
    </source>
</evidence>
<organism evidence="4 5">
    <name type="scientific">Steinernema glaseri</name>
    <dbReference type="NCBI Taxonomy" id="37863"/>
    <lineage>
        <taxon>Eukaryota</taxon>
        <taxon>Metazoa</taxon>
        <taxon>Ecdysozoa</taxon>
        <taxon>Nematoda</taxon>
        <taxon>Chromadorea</taxon>
        <taxon>Rhabditida</taxon>
        <taxon>Tylenchina</taxon>
        <taxon>Panagrolaimomorpha</taxon>
        <taxon>Strongyloidoidea</taxon>
        <taxon>Steinernematidae</taxon>
        <taxon>Steinernema</taxon>
    </lineage>
</organism>
<dbReference type="GO" id="GO:0007167">
    <property type="term" value="P:enzyme-linked receptor protein signaling pathway"/>
    <property type="evidence" value="ECO:0007669"/>
    <property type="project" value="TreeGrafter"/>
</dbReference>
<dbReference type="GO" id="GO:0035591">
    <property type="term" value="F:signaling adaptor activity"/>
    <property type="evidence" value="ECO:0007669"/>
    <property type="project" value="TreeGrafter"/>
</dbReference>
<dbReference type="Pfam" id="PF00017">
    <property type="entry name" value="SH2"/>
    <property type="match status" value="1"/>
</dbReference>
<dbReference type="SUPFAM" id="SSF55550">
    <property type="entry name" value="SH2 domain"/>
    <property type="match status" value="1"/>
</dbReference>
<proteinExistence type="predicted"/>
<name>A0A1I7ZCE9_9BILA</name>
<dbReference type="Proteomes" id="UP000095287">
    <property type="component" value="Unplaced"/>
</dbReference>
<protein>
    <submittedName>
        <fullName evidence="5">SH2 domain-containing protein</fullName>
    </submittedName>
</protein>
<feature type="domain" description="SH2" evidence="3">
    <location>
        <begin position="20"/>
        <end position="115"/>
    </location>
</feature>
<dbReference type="WBParaSite" id="L893_g24997.t2">
    <property type="protein sequence ID" value="L893_g24997.t2"/>
    <property type="gene ID" value="L893_g24997"/>
</dbReference>
<sequence length="136" mass="16313">MENKPQQQHQKQIRLESQEWYMGMLTRHDVEPYLKKEGDFVVRASENNGPLELVLSVRNSFRVCHFTLWWNSDRKQWSLACDKSKQFDSVAEMVEHYHKNSIPNGDYQYRMVKEKKELVKEKACLADKKNKLRSKH</sequence>
<dbReference type="InterPro" id="IPR036860">
    <property type="entry name" value="SH2_dom_sf"/>
</dbReference>
<dbReference type="PANTHER" id="PTHR19969:SF5">
    <property type="entry name" value="CRK-LIKE PROTEIN"/>
    <property type="match status" value="1"/>
</dbReference>
<accession>A0A1I7ZCE9</accession>
<dbReference type="CDD" id="cd10361">
    <property type="entry name" value="SH2_Fps_family"/>
    <property type="match status" value="1"/>
</dbReference>
<dbReference type="Gene3D" id="3.30.505.10">
    <property type="entry name" value="SH2 domain"/>
    <property type="match status" value="1"/>
</dbReference>
<dbReference type="InterPro" id="IPR000980">
    <property type="entry name" value="SH2"/>
</dbReference>
<dbReference type="PRINTS" id="PR00401">
    <property type="entry name" value="SH2DOMAIN"/>
</dbReference>
<dbReference type="GO" id="GO:0030971">
    <property type="term" value="F:receptor tyrosine kinase binding"/>
    <property type="evidence" value="ECO:0007669"/>
    <property type="project" value="TreeGrafter"/>
</dbReference>
<dbReference type="SMART" id="SM00252">
    <property type="entry name" value="SH2"/>
    <property type="match status" value="1"/>
</dbReference>